<feature type="region of interest" description="Disordered" evidence="1">
    <location>
        <begin position="1"/>
        <end position="47"/>
    </location>
</feature>
<reference evidence="2" key="1">
    <citation type="submission" date="2023-01" db="EMBL/GenBank/DDBJ databases">
        <authorList>
            <person name="Van Ghelder C."/>
            <person name="Rancurel C."/>
        </authorList>
    </citation>
    <scope>NUCLEOTIDE SEQUENCE</scope>
    <source>
        <strain evidence="2">CNCM I-4278</strain>
    </source>
</reference>
<dbReference type="AlphaFoldDB" id="A0A9W4UIY9"/>
<evidence type="ECO:0000313" key="3">
    <source>
        <dbReference type="Proteomes" id="UP001152607"/>
    </source>
</evidence>
<sequence length="65" mass="7081">MQKAPRSFSLALSEPPSVSQSGHIASAMPLLHQGHPHPYRPRVSPSSISFPYPAVIRLLPRGPRS</sequence>
<accession>A0A9W4UIY9</accession>
<keyword evidence="3" id="KW-1185">Reference proteome</keyword>
<evidence type="ECO:0000256" key="1">
    <source>
        <dbReference type="SAM" id="MobiDB-lite"/>
    </source>
</evidence>
<comment type="caution">
    <text evidence="2">The sequence shown here is derived from an EMBL/GenBank/DDBJ whole genome shotgun (WGS) entry which is preliminary data.</text>
</comment>
<organism evidence="2 3">
    <name type="scientific">Periconia digitata</name>
    <dbReference type="NCBI Taxonomy" id="1303443"/>
    <lineage>
        <taxon>Eukaryota</taxon>
        <taxon>Fungi</taxon>
        <taxon>Dikarya</taxon>
        <taxon>Ascomycota</taxon>
        <taxon>Pezizomycotina</taxon>
        <taxon>Dothideomycetes</taxon>
        <taxon>Pleosporomycetidae</taxon>
        <taxon>Pleosporales</taxon>
        <taxon>Massarineae</taxon>
        <taxon>Periconiaceae</taxon>
        <taxon>Periconia</taxon>
    </lineage>
</organism>
<gene>
    <name evidence="2" type="ORF">PDIGIT_LOCUS9941</name>
</gene>
<dbReference type="Proteomes" id="UP001152607">
    <property type="component" value="Unassembled WGS sequence"/>
</dbReference>
<dbReference type="EMBL" id="CAOQHR010000007">
    <property type="protein sequence ID" value="CAI6336835.1"/>
    <property type="molecule type" value="Genomic_DNA"/>
</dbReference>
<protein>
    <submittedName>
        <fullName evidence="2">Uncharacterized protein</fullName>
    </submittedName>
</protein>
<evidence type="ECO:0000313" key="2">
    <source>
        <dbReference type="EMBL" id="CAI6336835.1"/>
    </source>
</evidence>
<name>A0A9W4UIY9_9PLEO</name>
<proteinExistence type="predicted"/>